<protein>
    <submittedName>
        <fullName evidence="2">Uncharacterized protein</fullName>
    </submittedName>
</protein>
<feature type="region of interest" description="Disordered" evidence="1">
    <location>
        <begin position="1"/>
        <end position="36"/>
    </location>
</feature>
<keyword evidence="3" id="KW-1185">Reference proteome</keyword>
<comment type="caution">
    <text evidence="2">The sequence shown here is derived from an EMBL/GenBank/DDBJ whole genome shotgun (WGS) entry which is preliminary data.</text>
</comment>
<sequence>MVGSSGGADALPTGADPARTENLEEQRTMEKEEPVDRAPRMTLTCYNDTHGYGWKHVDLFVHDAAGRELGWVHWGVPQDGPAAADEETARVEPALRRTSAWRHGVSAGGVDYWEADAQWGTE</sequence>
<name>A0ABW1MJJ8_9ACTN</name>
<evidence type="ECO:0000313" key="3">
    <source>
        <dbReference type="Proteomes" id="UP001596139"/>
    </source>
</evidence>
<evidence type="ECO:0000313" key="2">
    <source>
        <dbReference type="EMBL" id="MFC6063132.1"/>
    </source>
</evidence>
<accession>A0ABW1MJJ8</accession>
<reference evidence="3" key="1">
    <citation type="journal article" date="2019" name="Int. J. Syst. Evol. Microbiol.">
        <title>The Global Catalogue of Microorganisms (GCM) 10K type strain sequencing project: providing services to taxonomists for standard genome sequencing and annotation.</title>
        <authorList>
            <consortium name="The Broad Institute Genomics Platform"/>
            <consortium name="The Broad Institute Genome Sequencing Center for Infectious Disease"/>
            <person name="Wu L."/>
            <person name="Ma J."/>
        </authorList>
    </citation>
    <scope>NUCLEOTIDE SEQUENCE [LARGE SCALE GENOMIC DNA]</scope>
    <source>
        <strain evidence="3">CGMCC 1.15180</strain>
    </source>
</reference>
<dbReference type="EMBL" id="JBHSPX010000004">
    <property type="protein sequence ID" value="MFC6063132.1"/>
    <property type="molecule type" value="Genomic_DNA"/>
</dbReference>
<dbReference type="Proteomes" id="UP001596139">
    <property type="component" value="Unassembled WGS sequence"/>
</dbReference>
<dbReference type="RefSeq" id="WP_245659276.1">
    <property type="nucleotide sequence ID" value="NZ_JBHSPX010000004.1"/>
</dbReference>
<proteinExistence type="predicted"/>
<organism evidence="2 3">
    <name type="scientific">Streptomyces ochraceiscleroticus</name>
    <dbReference type="NCBI Taxonomy" id="47761"/>
    <lineage>
        <taxon>Bacteria</taxon>
        <taxon>Bacillati</taxon>
        <taxon>Actinomycetota</taxon>
        <taxon>Actinomycetes</taxon>
        <taxon>Kitasatosporales</taxon>
        <taxon>Streptomycetaceae</taxon>
        <taxon>Streptomyces</taxon>
    </lineage>
</organism>
<evidence type="ECO:0000256" key="1">
    <source>
        <dbReference type="SAM" id="MobiDB-lite"/>
    </source>
</evidence>
<gene>
    <name evidence="2" type="ORF">ACFP4F_11275</name>
</gene>
<feature type="compositionally biased region" description="Basic and acidic residues" evidence="1">
    <location>
        <begin position="18"/>
        <end position="36"/>
    </location>
</feature>